<dbReference type="Pfam" id="PF08790">
    <property type="entry name" value="zf-LYAR"/>
    <property type="match status" value="1"/>
</dbReference>
<evidence type="ECO:0000256" key="3">
    <source>
        <dbReference type="ARBA" id="ARBA00022737"/>
    </source>
</evidence>
<evidence type="ECO:0000259" key="9">
    <source>
        <dbReference type="Pfam" id="PF08790"/>
    </source>
</evidence>
<evidence type="ECO:0000256" key="4">
    <source>
        <dbReference type="ARBA" id="ARBA00022771"/>
    </source>
</evidence>
<keyword evidence="11" id="KW-1185">Reference proteome</keyword>
<protein>
    <recommendedName>
        <fullName evidence="9">Zinc finger C2H2 LYAR-type domain-containing protein</fullName>
    </recommendedName>
</protein>
<dbReference type="InterPro" id="IPR014898">
    <property type="entry name" value="Znf_C2H2_LYAR"/>
</dbReference>
<keyword evidence="3" id="KW-0677">Repeat</keyword>
<dbReference type="InParanoid" id="A0A078A3V0"/>
<dbReference type="AlphaFoldDB" id="A0A078A3V0"/>
<keyword evidence="5" id="KW-0862">Zinc</keyword>
<evidence type="ECO:0000256" key="7">
    <source>
        <dbReference type="PROSITE-ProRule" id="PRU01145"/>
    </source>
</evidence>
<evidence type="ECO:0000256" key="8">
    <source>
        <dbReference type="SAM" id="MobiDB-lite"/>
    </source>
</evidence>
<dbReference type="SUPFAM" id="SSF57667">
    <property type="entry name" value="beta-beta-alpha zinc fingers"/>
    <property type="match status" value="1"/>
</dbReference>
<organism evidence="10 11">
    <name type="scientific">Stylonychia lemnae</name>
    <name type="common">Ciliate</name>
    <dbReference type="NCBI Taxonomy" id="5949"/>
    <lineage>
        <taxon>Eukaryota</taxon>
        <taxon>Sar</taxon>
        <taxon>Alveolata</taxon>
        <taxon>Ciliophora</taxon>
        <taxon>Intramacronucleata</taxon>
        <taxon>Spirotrichea</taxon>
        <taxon>Stichotrichia</taxon>
        <taxon>Sporadotrichida</taxon>
        <taxon>Oxytrichidae</taxon>
        <taxon>Stylonychinae</taxon>
        <taxon>Stylonychia</taxon>
    </lineage>
</organism>
<name>A0A078A3V0_STYLE</name>
<reference evidence="10 11" key="1">
    <citation type="submission" date="2014-06" db="EMBL/GenBank/DDBJ databases">
        <authorList>
            <person name="Swart Estienne"/>
        </authorList>
    </citation>
    <scope>NUCLEOTIDE SEQUENCE [LARGE SCALE GENOMIC DNA]</scope>
    <source>
        <strain evidence="10 11">130c</strain>
    </source>
</reference>
<evidence type="ECO:0000256" key="2">
    <source>
        <dbReference type="ARBA" id="ARBA00022723"/>
    </source>
</evidence>
<keyword evidence="4 7" id="KW-0863">Zinc-finger</keyword>
<keyword evidence="6" id="KW-0539">Nucleus</keyword>
<feature type="domain" description="Zinc finger C2H2 LYAR-type" evidence="9">
    <location>
        <begin position="32"/>
        <end position="59"/>
    </location>
</feature>
<dbReference type="Gene3D" id="3.30.1490.490">
    <property type="match status" value="1"/>
</dbReference>
<dbReference type="GO" id="GO:0006364">
    <property type="term" value="P:rRNA processing"/>
    <property type="evidence" value="ECO:0007669"/>
    <property type="project" value="TreeGrafter"/>
</dbReference>
<dbReference type="GO" id="GO:0008270">
    <property type="term" value="F:zinc ion binding"/>
    <property type="evidence" value="ECO:0007669"/>
    <property type="project" value="UniProtKB-KW"/>
</dbReference>
<evidence type="ECO:0000313" key="11">
    <source>
        <dbReference type="Proteomes" id="UP000039865"/>
    </source>
</evidence>
<evidence type="ECO:0000256" key="1">
    <source>
        <dbReference type="ARBA" id="ARBA00004123"/>
    </source>
</evidence>
<dbReference type="InterPro" id="IPR036236">
    <property type="entry name" value="Znf_C2H2_sf"/>
</dbReference>
<comment type="subcellular location">
    <subcellularLocation>
        <location evidence="1">Nucleus</location>
    </subcellularLocation>
</comment>
<dbReference type="PANTHER" id="PTHR13100">
    <property type="entry name" value="CELL GROWTH-REGULATING NUCLEOLAR PROTEIN LYAR"/>
    <property type="match status" value="1"/>
</dbReference>
<dbReference type="Proteomes" id="UP000039865">
    <property type="component" value="Unassembled WGS sequence"/>
</dbReference>
<keyword evidence="2" id="KW-0479">Metal-binding</keyword>
<dbReference type="GO" id="GO:0003677">
    <property type="term" value="F:DNA binding"/>
    <property type="evidence" value="ECO:0007669"/>
    <property type="project" value="InterPro"/>
</dbReference>
<dbReference type="InterPro" id="IPR039999">
    <property type="entry name" value="LYAR"/>
</dbReference>
<dbReference type="GO" id="GO:0000122">
    <property type="term" value="P:negative regulation of transcription by RNA polymerase II"/>
    <property type="evidence" value="ECO:0007669"/>
    <property type="project" value="TreeGrafter"/>
</dbReference>
<evidence type="ECO:0000256" key="5">
    <source>
        <dbReference type="ARBA" id="ARBA00022833"/>
    </source>
</evidence>
<dbReference type="OMA" id="HVEHVSC"/>
<proteinExistence type="predicted"/>
<dbReference type="OrthoDB" id="21474at2759"/>
<feature type="compositionally biased region" description="Basic and acidic residues" evidence="8">
    <location>
        <begin position="71"/>
        <end position="92"/>
    </location>
</feature>
<dbReference type="PANTHER" id="PTHR13100:SF10">
    <property type="entry name" value="CELL GROWTH-REGULATING NUCLEOLAR PROTEIN"/>
    <property type="match status" value="1"/>
</dbReference>
<feature type="region of interest" description="Disordered" evidence="8">
    <location>
        <begin position="71"/>
        <end position="104"/>
    </location>
</feature>
<accession>A0A078A3V0</accession>
<sequence>MVTFICETCHSTLAKKQIEKHCSGRCREAWHFTCIECTKTFAGYDYKEHNECMTEVQRYQGKFLERQREQKLKAKEDQKNKQNEKQNGKAEDKDENSDDTSNKKSLRRFLKDSKTFQGWAKSAKLLIEDRKGKMKEKRLQKKLLKLYKLSEQWEEDHKDEDLIKKMKEEFQGKKSGLKIEDGIIKAN</sequence>
<evidence type="ECO:0000313" key="10">
    <source>
        <dbReference type="EMBL" id="CDW76842.1"/>
    </source>
</evidence>
<gene>
    <name evidence="10" type="primary">Contig4999.g225</name>
    <name evidence="10" type="ORF">STYLEM_5806</name>
</gene>
<evidence type="ECO:0000256" key="6">
    <source>
        <dbReference type="ARBA" id="ARBA00023242"/>
    </source>
</evidence>
<dbReference type="GO" id="GO:0005730">
    <property type="term" value="C:nucleolus"/>
    <property type="evidence" value="ECO:0007669"/>
    <property type="project" value="TreeGrafter"/>
</dbReference>
<dbReference type="PROSITE" id="PS51804">
    <property type="entry name" value="ZF_C2HC_LYAR"/>
    <property type="match status" value="1"/>
</dbReference>
<dbReference type="EMBL" id="CCKQ01005595">
    <property type="protein sequence ID" value="CDW76842.1"/>
    <property type="molecule type" value="Genomic_DNA"/>
</dbReference>